<evidence type="ECO:0000313" key="2">
    <source>
        <dbReference type="EnsemblPlants" id="KEH23515"/>
    </source>
</evidence>
<name>A0A072UCE1_MEDTR</name>
<evidence type="ECO:0000313" key="1">
    <source>
        <dbReference type="EMBL" id="KEH23515.1"/>
    </source>
</evidence>
<organism evidence="1 3">
    <name type="scientific">Medicago truncatula</name>
    <name type="common">Barrel medic</name>
    <name type="synonym">Medicago tribuloides</name>
    <dbReference type="NCBI Taxonomy" id="3880"/>
    <lineage>
        <taxon>Eukaryota</taxon>
        <taxon>Viridiplantae</taxon>
        <taxon>Streptophyta</taxon>
        <taxon>Embryophyta</taxon>
        <taxon>Tracheophyta</taxon>
        <taxon>Spermatophyta</taxon>
        <taxon>Magnoliopsida</taxon>
        <taxon>eudicotyledons</taxon>
        <taxon>Gunneridae</taxon>
        <taxon>Pentapetalae</taxon>
        <taxon>rosids</taxon>
        <taxon>fabids</taxon>
        <taxon>Fabales</taxon>
        <taxon>Fabaceae</taxon>
        <taxon>Papilionoideae</taxon>
        <taxon>50 kb inversion clade</taxon>
        <taxon>NPAAA clade</taxon>
        <taxon>Hologalegina</taxon>
        <taxon>IRL clade</taxon>
        <taxon>Trifolieae</taxon>
        <taxon>Medicago</taxon>
    </lineage>
</organism>
<reference evidence="1 3" key="2">
    <citation type="journal article" date="2014" name="BMC Genomics">
        <title>An improved genome release (version Mt4.0) for the model legume Medicago truncatula.</title>
        <authorList>
            <person name="Tang H."/>
            <person name="Krishnakumar V."/>
            <person name="Bidwell S."/>
            <person name="Rosen B."/>
            <person name="Chan A."/>
            <person name="Zhou S."/>
            <person name="Gentzbittel L."/>
            <person name="Childs K.L."/>
            <person name="Yandell M."/>
            <person name="Gundlach H."/>
            <person name="Mayer K.F."/>
            <person name="Schwartz D.C."/>
            <person name="Town C.D."/>
        </authorList>
    </citation>
    <scope>GENOME REANNOTATION</scope>
    <source>
        <strain evidence="1">A17</strain>
        <strain evidence="2 3">cv. Jemalong A17</strain>
    </source>
</reference>
<protein>
    <submittedName>
        <fullName evidence="1 2">Uncharacterized protein</fullName>
    </submittedName>
</protein>
<dbReference type="Proteomes" id="UP000002051">
    <property type="component" value="Unassembled WGS sequence"/>
</dbReference>
<accession>A0A072UCE1</accession>
<gene>
    <name evidence="1" type="ordered locus">MTR_7g085265</name>
</gene>
<dbReference type="EMBL" id="CM001223">
    <property type="protein sequence ID" value="KEH23515.1"/>
    <property type="molecule type" value="Genomic_DNA"/>
</dbReference>
<dbReference type="AlphaFoldDB" id="A0A072UCE1"/>
<evidence type="ECO:0000313" key="3">
    <source>
        <dbReference type="Proteomes" id="UP000002051"/>
    </source>
</evidence>
<keyword evidence="3" id="KW-1185">Reference proteome</keyword>
<sequence length="88" mass="10073">MTRFLRTKDSRGNEEKPVIVVTETRGWTQLDSHNVVNQNFESQFKQASKMITSTRLENRITPKKHIVYRGVLEILKGSHSRAMLGGTS</sequence>
<proteinExistence type="predicted"/>
<reference evidence="2" key="3">
    <citation type="submission" date="2015-04" db="UniProtKB">
        <authorList>
            <consortium name="EnsemblPlants"/>
        </authorList>
    </citation>
    <scope>IDENTIFICATION</scope>
    <source>
        <strain evidence="2">cv. Jemalong A17</strain>
    </source>
</reference>
<dbReference type="EnsemblPlants" id="KEH23515">
    <property type="protein sequence ID" value="KEH23515"/>
    <property type="gene ID" value="MTR_7g085265"/>
</dbReference>
<reference evidence="1 3" key="1">
    <citation type="journal article" date="2011" name="Nature">
        <title>The Medicago genome provides insight into the evolution of rhizobial symbioses.</title>
        <authorList>
            <person name="Young N.D."/>
            <person name="Debelle F."/>
            <person name="Oldroyd G.E."/>
            <person name="Geurts R."/>
            <person name="Cannon S.B."/>
            <person name="Udvardi M.K."/>
            <person name="Benedito V.A."/>
            <person name="Mayer K.F."/>
            <person name="Gouzy J."/>
            <person name="Schoof H."/>
            <person name="Van de Peer Y."/>
            <person name="Proost S."/>
            <person name="Cook D.R."/>
            <person name="Meyers B.C."/>
            <person name="Spannagl M."/>
            <person name="Cheung F."/>
            <person name="De Mita S."/>
            <person name="Krishnakumar V."/>
            <person name="Gundlach H."/>
            <person name="Zhou S."/>
            <person name="Mudge J."/>
            <person name="Bharti A.K."/>
            <person name="Murray J.D."/>
            <person name="Naoumkina M.A."/>
            <person name="Rosen B."/>
            <person name="Silverstein K.A."/>
            <person name="Tang H."/>
            <person name="Rombauts S."/>
            <person name="Zhao P.X."/>
            <person name="Zhou P."/>
            <person name="Barbe V."/>
            <person name="Bardou P."/>
            <person name="Bechner M."/>
            <person name="Bellec A."/>
            <person name="Berger A."/>
            <person name="Berges H."/>
            <person name="Bidwell S."/>
            <person name="Bisseling T."/>
            <person name="Choisne N."/>
            <person name="Couloux A."/>
            <person name="Denny R."/>
            <person name="Deshpande S."/>
            <person name="Dai X."/>
            <person name="Doyle J.J."/>
            <person name="Dudez A.M."/>
            <person name="Farmer A.D."/>
            <person name="Fouteau S."/>
            <person name="Franken C."/>
            <person name="Gibelin C."/>
            <person name="Gish J."/>
            <person name="Goldstein S."/>
            <person name="Gonzalez A.J."/>
            <person name="Green P.J."/>
            <person name="Hallab A."/>
            <person name="Hartog M."/>
            <person name="Hua A."/>
            <person name="Humphray S.J."/>
            <person name="Jeong D.H."/>
            <person name="Jing Y."/>
            <person name="Jocker A."/>
            <person name="Kenton S.M."/>
            <person name="Kim D.J."/>
            <person name="Klee K."/>
            <person name="Lai H."/>
            <person name="Lang C."/>
            <person name="Lin S."/>
            <person name="Macmil S.L."/>
            <person name="Magdelenat G."/>
            <person name="Matthews L."/>
            <person name="McCorrison J."/>
            <person name="Monaghan E.L."/>
            <person name="Mun J.H."/>
            <person name="Najar F.Z."/>
            <person name="Nicholson C."/>
            <person name="Noirot C."/>
            <person name="O'Bleness M."/>
            <person name="Paule C.R."/>
            <person name="Poulain J."/>
            <person name="Prion F."/>
            <person name="Qin B."/>
            <person name="Qu C."/>
            <person name="Retzel E.F."/>
            <person name="Riddle C."/>
            <person name="Sallet E."/>
            <person name="Samain S."/>
            <person name="Samson N."/>
            <person name="Sanders I."/>
            <person name="Saurat O."/>
            <person name="Scarpelli C."/>
            <person name="Schiex T."/>
            <person name="Segurens B."/>
            <person name="Severin A.J."/>
            <person name="Sherrier D.J."/>
            <person name="Shi R."/>
            <person name="Sims S."/>
            <person name="Singer S.R."/>
            <person name="Sinharoy S."/>
            <person name="Sterck L."/>
            <person name="Viollet A."/>
            <person name="Wang B.B."/>
            <person name="Wang K."/>
            <person name="Wang M."/>
            <person name="Wang X."/>
            <person name="Warfsmann J."/>
            <person name="Weissenbach J."/>
            <person name="White D.D."/>
            <person name="White J.D."/>
            <person name="Wiley G.B."/>
            <person name="Wincker P."/>
            <person name="Xing Y."/>
            <person name="Yang L."/>
            <person name="Yao Z."/>
            <person name="Ying F."/>
            <person name="Zhai J."/>
            <person name="Zhou L."/>
            <person name="Zuber A."/>
            <person name="Denarie J."/>
            <person name="Dixon R.A."/>
            <person name="May G.D."/>
            <person name="Schwartz D.C."/>
            <person name="Rogers J."/>
            <person name="Quetier F."/>
            <person name="Town C.D."/>
            <person name="Roe B.A."/>
        </authorList>
    </citation>
    <scope>NUCLEOTIDE SEQUENCE [LARGE SCALE GENOMIC DNA]</scope>
    <source>
        <strain evidence="1">A17</strain>
        <strain evidence="2 3">cv. Jemalong A17</strain>
    </source>
</reference>
<dbReference type="HOGENOM" id="CLU_2472506_0_0_1"/>